<dbReference type="InterPro" id="IPR014721">
    <property type="entry name" value="Ribsml_uS5_D2-typ_fold_subgr"/>
</dbReference>
<dbReference type="AlphaFoldDB" id="A0A1S4H4A7"/>
<dbReference type="GO" id="GO:0003723">
    <property type="term" value="F:RNA binding"/>
    <property type="evidence" value="ECO:0000318"/>
    <property type="project" value="GO_Central"/>
</dbReference>
<name>A0A1S4H4A7_ANOGA</name>
<reference evidence="10" key="3">
    <citation type="submission" date="2021-01" db="UniProtKB">
        <authorList>
            <consortium name="EnsemblMetazoa"/>
        </authorList>
    </citation>
    <scope>IDENTIFICATION</scope>
    <source>
        <strain evidence="10">PEST</strain>
    </source>
</reference>
<dbReference type="Proteomes" id="UP000007062">
    <property type="component" value="Chromosome 3R"/>
</dbReference>
<evidence type="ECO:0000313" key="10">
    <source>
        <dbReference type="EnsemblMetazoa" id="AGAP010268-PA"/>
    </source>
</evidence>
<dbReference type="InParanoid" id="A0A1S4H4A7"/>
<dbReference type="EnsemblMetazoa" id="AGAP010268-RA">
    <property type="protein sequence ID" value="AGAP010268-PA"/>
    <property type="gene ID" value="AGAP010268"/>
</dbReference>
<keyword evidence="3" id="KW-0809">Transit peptide</keyword>
<organism evidence="10 11">
    <name type="scientific">Anopheles gambiae</name>
    <name type="common">African malaria mosquito</name>
    <dbReference type="NCBI Taxonomy" id="7165"/>
    <lineage>
        <taxon>Eukaryota</taxon>
        <taxon>Metazoa</taxon>
        <taxon>Ecdysozoa</taxon>
        <taxon>Arthropoda</taxon>
        <taxon>Hexapoda</taxon>
        <taxon>Insecta</taxon>
        <taxon>Pterygota</taxon>
        <taxon>Neoptera</taxon>
        <taxon>Endopterygota</taxon>
        <taxon>Diptera</taxon>
        <taxon>Nematocera</taxon>
        <taxon>Culicoidea</taxon>
        <taxon>Culicidae</taxon>
        <taxon>Anophelinae</taxon>
        <taxon>Anopheles</taxon>
    </lineage>
</organism>
<dbReference type="EMBL" id="AAAB01008980">
    <property type="status" value="NOT_ANNOTATED_CDS"/>
    <property type="molecule type" value="Genomic_DNA"/>
</dbReference>
<dbReference type="GO" id="GO:0005743">
    <property type="term" value="C:mitochondrial inner membrane"/>
    <property type="evidence" value="ECO:0007669"/>
    <property type="project" value="UniProtKB-ARBA"/>
</dbReference>
<comment type="subcellular location">
    <subcellularLocation>
        <location evidence="1">Mitochondrion</location>
    </subcellularLocation>
</comment>
<dbReference type="PANTHER" id="PTHR21569:SF1">
    <property type="entry name" value="SMALL RIBOSOMAL SUBUNIT PROTEIN US9M"/>
    <property type="match status" value="1"/>
</dbReference>
<dbReference type="OMA" id="RAKWIWY"/>
<evidence type="ECO:0000256" key="6">
    <source>
        <dbReference type="ARBA" id="ARBA00023274"/>
    </source>
</evidence>
<sequence>MFSIVIRGLRSTLPRQSLIINTSSHFHLSSVNKAEDVESVQKAKISKAMKAYLERAKEYESCMETARLEYKLGKRHLANMMGADVETFTQEDIDQAVQYLFPSGLYDPAARPTMKPPEEFIPRKKGAEFDETGRPFHPLFYTGRPNFFQLLFDVVENINKLNALEDSTRMKGKSLDSVGKKIDTTGSEWLPKELLEKKIVETISDIEYDNFISAMNRLEAHPLSDRVKDFVFEYRKPLISKLDNDTIPVPQHDEDGRQCVTIYECLRKTARGDVTLKFPGTGKIEVNGQDLRSVGNTQQREQVLFPLLFTKMYGKIDVTANVSGGGPSSQAGAVRWGIAMALRSFVDEDQIARMRVAGLLTRDYRRRERKKPGQAGARRKYTWKKR</sequence>
<evidence type="ECO:0000256" key="4">
    <source>
        <dbReference type="ARBA" id="ARBA00022980"/>
    </source>
</evidence>
<dbReference type="SUPFAM" id="SSF54211">
    <property type="entry name" value="Ribosomal protein S5 domain 2-like"/>
    <property type="match status" value="1"/>
</dbReference>
<reference evidence="10 11" key="1">
    <citation type="journal article" date="2002" name="Science">
        <title>The genome sequence of the malaria mosquito Anopheles gambiae.</title>
        <authorList>
            <person name="Holt R.A."/>
            <person name="Subramanian G.M."/>
            <person name="Halpern A."/>
            <person name="Sutton G.G."/>
            <person name="Charlab R."/>
            <person name="Nusskern D.R."/>
            <person name="Wincker P."/>
            <person name="Clark A.G."/>
            <person name="Ribeiro J.M."/>
            <person name="Wides R."/>
            <person name="Salzberg S.L."/>
            <person name="Loftus B."/>
            <person name="Yandell M."/>
            <person name="Majoros W.H."/>
            <person name="Rusch D.B."/>
            <person name="Lai Z."/>
            <person name="Kraft C.L."/>
            <person name="Abril J.F."/>
            <person name="Anthouard V."/>
            <person name="Arensburger P."/>
            <person name="Atkinson P.W."/>
            <person name="Baden H."/>
            <person name="de Berardinis V."/>
            <person name="Baldwin D."/>
            <person name="Benes V."/>
            <person name="Biedler J."/>
            <person name="Blass C."/>
            <person name="Bolanos R."/>
            <person name="Boscus D."/>
            <person name="Barnstead M."/>
            <person name="Cai S."/>
            <person name="Center A."/>
            <person name="Chaturverdi K."/>
            <person name="Christophides G.K."/>
            <person name="Chrystal M.A."/>
            <person name="Clamp M."/>
            <person name="Cravchik A."/>
            <person name="Curwen V."/>
            <person name="Dana A."/>
            <person name="Delcher A."/>
            <person name="Dew I."/>
            <person name="Evans C.A."/>
            <person name="Flanigan M."/>
            <person name="Grundschober-Freimoser A."/>
            <person name="Friedli L."/>
            <person name="Gu Z."/>
            <person name="Guan P."/>
            <person name="Guigo R."/>
            <person name="Hillenmeyer M.E."/>
            <person name="Hladun S.L."/>
            <person name="Hogan J.R."/>
            <person name="Hong Y.S."/>
            <person name="Hoover J."/>
            <person name="Jaillon O."/>
            <person name="Ke Z."/>
            <person name="Kodira C."/>
            <person name="Kokoza E."/>
            <person name="Koutsos A."/>
            <person name="Letunic I."/>
            <person name="Levitsky A."/>
            <person name="Liang Y."/>
            <person name="Lin J.J."/>
            <person name="Lobo N.F."/>
            <person name="Lopez J.R."/>
            <person name="Malek J.A."/>
            <person name="McIntosh T.C."/>
            <person name="Meister S."/>
            <person name="Miller J."/>
            <person name="Mobarry C."/>
            <person name="Mongin E."/>
            <person name="Murphy S.D."/>
            <person name="O'Brochta D.A."/>
            <person name="Pfannkoch C."/>
            <person name="Qi R."/>
            <person name="Regier M.A."/>
            <person name="Remington K."/>
            <person name="Shao H."/>
            <person name="Sharakhova M.V."/>
            <person name="Sitter C.D."/>
            <person name="Shetty J."/>
            <person name="Smith T.J."/>
            <person name="Strong R."/>
            <person name="Sun J."/>
            <person name="Thomasova D."/>
            <person name="Ton L.Q."/>
            <person name="Topalis P."/>
            <person name="Tu Z."/>
            <person name="Unger M.F."/>
            <person name="Walenz B."/>
            <person name="Wang A."/>
            <person name="Wang J."/>
            <person name="Wang M."/>
            <person name="Wang X."/>
            <person name="Woodford K.J."/>
            <person name="Wortman J.R."/>
            <person name="Wu M."/>
            <person name="Yao A."/>
            <person name="Zdobnov E.M."/>
            <person name="Zhang H."/>
            <person name="Zhao Q."/>
            <person name="Zhao S."/>
            <person name="Zhu S.C."/>
            <person name="Zhimulev I."/>
            <person name="Coluzzi M."/>
            <person name="della Torre A."/>
            <person name="Roth C.W."/>
            <person name="Louis C."/>
            <person name="Kalush F."/>
            <person name="Mural R.J."/>
            <person name="Myers E.W."/>
            <person name="Adams M.D."/>
            <person name="Smith H.O."/>
            <person name="Broder S."/>
            <person name="Gardner M.J."/>
            <person name="Fraser C.M."/>
            <person name="Birney E."/>
            <person name="Bork P."/>
            <person name="Brey P.T."/>
            <person name="Venter J.C."/>
            <person name="Weissenbach J."/>
            <person name="Kafatos F.C."/>
            <person name="Collins F.H."/>
            <person name="Hoffman S.L."/>
        </authorList>
    </citation>
    <scope>NUCLEOTIDE SEQUENCE [LARGE SCALE GENOMIC DNA]</scope>
    <source>
        <strain evidence="10 11">PEST</strain>
    </source>
</reference>
<evidence type="ECO:0000256" key="8">
    <source>
        <dbReference type="ARBA" id="ARBA00076042"/>
    </source>
</evidence>
<reference evidence="10 11" key="2">
    <citation type="journal article" date="2004" name="Trends Parasitol.">
        <title>The Anopheles gambiae genome: an update.</title>
        <authorList>
            <person name="Mongin E."/>
            <person name="Louis C."/>
            <person name="Holt R.A."/>
            <person name="Birney E."/>
            <person name="Collins F.H."/>
        </authorList>
    </citation>
    <scope>NUCLEOTIDE SEQUENCE [LARGE SCALE GENOMIC DNA]</scope>
    <source>
        <strain evidence="10 11">PEST</strain>
    </source>
</reference>
<dbReference type="FunFam" id="3.30.230.10:FF:000035">
    <property type="entry name" value="28S ribosomal protein S9, mitochondrial"/>
    <property type="match status" value="1"/>
</dbReference>
<dbReference type="GO" id="GO:0003735">
    <property type="term" value="F:structural constituent of ribosome"/>
    <property type="evidence" value="ECO:0000318"/>
    <property type="project" value="GO_Central"/>
</dbReference>
<evidence type="ECO:0000313" key="11">
    <source>
        <dbReference type="Proteomes" id="UP000007062"/>
    </source>
</evidence>
<comment type="similarity">
    <text evidence="2">Belongs to the universal ribosomal protein uS9 family.</text>
</comment>
<evidence type="ECO:0000256" key="9">
    <source>
        <dbReference type="SAM" id="MobiDB-lite"/>
    </source>
</evidence>
<evidence type="ECO:0000256" key="5">
    <source>
        <dbReference type="ARBA" id="ARBA00023128"/>
    </source>
</evidence>
<dbReference type="InterPro" id="IPR020568">
    <property type="entry name" value="Ribosomal_Su5_D2-typ_SF"/>
</dbReference>
<evidence type="ECO:0000256" key="7">
    <source>
        <dbReference type="ARBA" id="ARBA00039318"/>
    </source>
</evidence>
<dbReference type="PANTHER" id="PTHR21569">
    <property type="entry name" value="RIBOSOMAL PROTEIN S9"/>
    <property type="match status" value="1"/>
</dbReference>
<proteinExistence type="inferred from homology"/>
<keyword evidence="4" id="KW-0689">Ribosomal protein</keyword>
<dbReference type="FunCoup" id="A0A1S4H4A7">
    <property type="interactions" value="1008"/>
</dbReference>
<evidence type="ECO:0000256" key="3">
    <source>
        <dbReference type="ARBA" id="ARBA00022946"/>
    </source>
</evidence>
<dbReference type="Pfam" id="PF00380">
    <property type="entry name" value="Ribosomal_S9"/>
    <property type="match status" value="1"/>
</dbReference>
<dbReference type="GO" id="GO:0005763">
    <property type="term" value="C:mitochondrial small ribosomal subunit"/>
    <property type="evidence" value="ECO:0000318"/>
    <property type="project" value="GO_Central"/>
</dbReference>
<evidence type="ECO:0000256" key="1">
    <source>
        <dbReference type="ARBA" id="ARBA00004173"/>
    </source>
</evidence>
<dbReference type="VEuPathDB" id="VectorBase:AGAP010268"/>
<dbReference type="Gene3D" id="3.30.230.10">
    <property type="match status" value="1"/>
</dbReference>
<feature type="region of interest" description="Disordered" evidence="9">
    <location>
        <begin position="367"/>
        <end position="386"/>
    </location>
</feature>
<evidence type="ECO:0000256" key="2">
    <source>
        <dbReference type="ARBA" id="ARBA00005251"/>
    </source>
</evidence>
<protein>
    <recommendedName>
        <fullName evidence="7">Small ribosomal subunit protein uS9m</fullName>
    </recommendedName>
    <alternativeName>
        <fullName evidence="8">28S ribosomal protein S9, mitochondrial</fullName>
    </alternativeName>
</protein>
<accession>A0A1S4H4A7</accession>
<dbReference type="GO" id="GO:0006412">
    <property type="term" value="P:translation"/>
    <property type="evidence" value="ECO:0007669"/>
    <property type="project" value="InterPro"/>
</dbReference>
<dbReference type="VEuPathDB" id="VectorBase:AGAMI1_004145"/>
<keyword evidence="6" id="KW-0687">Ribonucleoprotein</keyword>
<keyword evidence="11" id="KW-1185">Reference proteome</keyword>
<dbReference type="InterPro" id="IPR000754">
    <property type="entry name" value="Ribosomal_uS9"/>
</dbReference>
<keyword evidence="5" id="KW-0496">Mitochondrion</keyword>